<dbReference type="PANTHER" id="PTHR30069">
    <property type="entry name" value="TONB-DEPENDENT OUTER MEMBRANE RECEPTOR"/>
    <property type="match status" value="1"/>
</dbReference>
<dbReference type="Proteomes" id="UP000562027">
    <property type="component" value="Unassembled WGS sequence"/>
</dbReference>
<comment type="subcellular location">
    <subcellularLocation>
        <location evidence="1 10">Cell outer membrane</location>
        <topology evidence="1 10">Multi-pass membrane protein</topology>
    </subcellularLocation>
</comment>
<dbReference type="RefSeq" id="WP_184297159.1">
    <property type="nucleotide sequence ID" value="NZ_JACHLP010000002.1"/>
</dbReference>
<dbReference type="Pfam" id="PF07715">
    <property type="entry name" value="Plug"/>
    <property type="match status" value="1"/>
</dbReference>
<dbReference type="InterPro" id="IPR012910">
    <property type="entry name" value="Plug_dom"/>
</dbReference>
<dbReference type="Gene3D" id="2.170.130.10">
    <property type="entry name" value="TonB-dependent receptor, plug domain"/>
    <property type="match status" value="1"/>
</dbReference>
<dbReference type="InterPro" id="IPR036942">
    <property type="entry name" value="Beta-barrel_TonB_sf"/>
</dbReference>
<keyword evidence="3 10" id="KW-0813">Transport</keyword>
<evidence type="ECO:0000256" key="9">
    <source>
        <dbReference type="ARBA" id="ARBA00023237"/>
    </source>
</evidence>
<feature type="domain" description="TonB-dependent receptor plug" evidence="14">
    <location>
        <begin position="51"/>
        <end position="150"/>
    </location>
</feature>
<feature type="signal peptide" evidence="12">
    <location>
        <begin position="1"/>
        <end position="21"/>
    </location>
</feature>
<dbReference type="EMBL" id="JACHLP010000002">
    <property type="protein sequence ID" value="MBB4842660.1"/>
    <property type="molecule type" value="Genomic_DNA"/>
</dbReference>
<dbReference type="InterPro" id="IPR039426">
    <property type="entry name" value="TonB-dep_rcpt-like"/>
</dbReference>
<dbReference type="AlphaFoldDB" id="A0A840L354"/>
<comment type="similarity">
    <text evidence="2 10 11">Belongs to the TonB-dependent receptor family.</text>
</comment>
<evidence type="ECO:0000259" key="14">
    <source>
        <dbReference type="Pfam" id="PF07715"/>
    </source>
</evidence>
<evidence type="ECO:0000256" key="11">
    <source>
        <dbReference type="RuleBase" id="RU003357"/>
    </source>
</evidence>
<keyword evidence="12" id="KW-0732">Signal</keyword>
<protein>
    <submittedName>
        <fullName evidence="15">Outer membrane receptor for ferrienterochelin and colicins</fullName>
    </submittedName>
</protein>
<dbReference type="GO" id="GO:0044718">
    <property type="term" value="P:siderophore transmembrane transport"/>
    <property type="evidence" value="ECO:0007669"/>
    <property type="project" value="TreeGrafter"/>
</dbReference>
<feature type="chain" id="PRO_5032603580" evidence="12">
    <location>
        <begin position="22"/>
        <end position="701"/>
    </location>
</feature>
<evidence type="ECO:0000259" key="13">
    <source>
        <dbReference type="Pfam" id="PF00593"/>
    </source>
</evidence>
<keyword evidence="16" id="KW-1185">Reference proteome</keyword>
<evidence type="ECO:0000256" key="1">
    <source>
        <dbReference type="ARBA" id="ARBA00004571"/>
    </source>
</evidence>
<evidence type="ECO:0000256" key="10">
    <source>
        <dbReference type="PROSITE-ProRule" id="PRU01360"/>
    </source>
</evidence>
<name>A0A840L354_9BURK</name>
<dbReference type="Pfam" id="PF00593">
    <property type="entry name" value="TonB_dep_Rec_b-barrel"/>
    <property type="match status" value="1"/>
</dbReference>
<comment type="caution">
    <text evidence="15">The sequence shown here is derived from an EMBL/GenBank/DDBJ whole genome shotgun (WGS) entry which is preliminary data.</text>
</comment>
<evidence type="ECO:0000313" key="15">
    <source>
        <dbReference type="EMBL" id="MBB4842660.1"/>
    </source>
</evidence>
<feature type="domain" description="TonB-dependent receptor-like beta-barrel" evidence="13">
    <location>
        <begin position="267"/>
        <end position="659"/>
    </location>
</feature>
<evidence type="ECO:0000256" key="5">
    <source>
        <dbReference type="ARBA" id="ARBA00022692"/>
    </source>
</evidence>
<reference evidence="15 16" key="1">
    <citation type="submission" date="2020-08" db="EMBL/GenBank/DDBJ databases">
        <title>Functional genomics of gut bacteria from endangered species of beetles.</title>
        <authorList>
            <person name="Carlos-Shanley C."/>
        </authorList>
    </citation>
    <scope>NUCLEOTIDE SEQUENCE [LARGE SCALE GENOMIC DNA]</scope>
    <source>
        <strain evidence="15 16">S00239</strain>
    </source>
</reference>
<evidence type="ECO:0000256" key="3">
    <source>
        <dbReference type="ARBA" id="ARBA00022448"/>
    </source>
</evidence>
<dbReference type="InterPro" id="IPR000531">
    <property type="entry name" value="Beta-barrel_TonB"/>
</dbReference>
<dbReference type="SUPFAM" id="SSF56935">
    <property type="entry name" value="Porins"/>
    <property type="match status" value="1"/>
</dbReference>
<dbReference type="GO" id="GO:0009279">
    <property type="term" value="C:cell outer membrane"/>
    <property type="evidence" value="ECO:0007669"/>
    <property type="project" value="UniProtKB-SubCell"/>
</dbReference>
<dbReference type="PROSITE" id="PS52016">
    <property type="entry name" value="TONB_DEPENDENT_REC_3"/>
    <property type="match status" value="1"/>
</dbReference>
<keyword evidence="4 10" id="KW-1134">Transmembrane beta strand</keyword>
<keyword evidence="8 15" id="KW-0675">Receptor</keyword>
<evidence type="ECO:0000256" key="12">
    <source>
        <dbReference type="SAM" id="SignalP"/>
    </source>
</evidence>
<evidence type="ECO:0000256" key="8">
    <source>
        <dbReference type="ARBA" id="ARBA00023170"/>
    </source>
</evidence>
<keyword evidence="6 11" id="KW-0798">TonB box</keyword>
<evidence type="ECO:0000256" key="4">
    <source>
        <dbReference type="ARBA" id="ARBA00022452"/>
    </source>
</evidence>
<keyword evidence="7 10" id="KW-0472">Membrane</keyword>
<evidence type="ECO:0000313" key="16">
    <source>
        <dbReference type="Proteomes" id="UP000562027"/>
    </source>
</evidence>
<proteinExistence type="inferred from homology"/>
<organism evidence="15 16">
    <name type="scientific">Roseateles oligotrophus</name>
    <dbReference type="NCBI Taxonomy" id="1769250"/>
    <lineage>
        <taxon>Bacteria</taxon>
        <taxon>Pseudomonadati</taxon>
        <taxon>Pseudomonadota</taxon>
        <taxon>Betaproteobacteria</taxon>
        <taxon>Burkholderiales</taxon>
        <taxon>Sphaerotilaceae</taxon>
        <taxon>Roseateles</taxon>
    </lineage>
</organism>
<dbReference type="Gene3D" id="2.40.170.20">
    <property type="entry name" value="TonB-dependent receptor, beta-barrel domain"/>
    <property type="match status" value="1"/>
</dbReference>
<evidence type="ECO:0000256" key="2">
    <source>
        <dbReference type="ARBA" id="ARBA00009810"/>
    </source>
</evidence>
<sequence length="701" mass="76193">MKSPALPLLTLALCSAFGVQAQETSVLPKVTVQSSQGVMRPGALRSDLVKTETLSETVIERSGATNINEALDKNPGISVQVECSICNVRNVLLNNLPGRYTTLLIDGVPIYSSVSSAYGLDSINVHGVERIDVARGAGASLIAPEALAGTVNIVSKRPKANETALRLQLGNFGSRQGDAFVARAFDGGALTATLNYNKHDAVDGDGNGISEYTGFDRKMGGLGFFVDDVGGFKLRGRLDLVNEKRSGGVLGDDYAAIKASVKGNPFDWSKGAQGSPSKAGWIKPADGSLLAYDDGRGGFSEIIFTDRVQFLGTAEKQFGDSRLRLAFGAAQHKQDSYYELSTYIGEQKQYYGEASWQTLVGEWTLTGGANYRFEDLKSHGSTADGSPVIGIDDYKYKTPAVFAQAYRTFFDDALELNASVRYDRHNIFGGISSPRINALYHHTPQLSSRFSAGRGFRAPTSFFEQDHGILDTLYIVREIDRPEISTNFSYALSHASDRLAVTGSYNYNRISNFALLDSGQVDASGRPYTLFTSADKPVTVQGLDVNMSYLLTPALTVAAAGELFHYKFPPGTLVFARPQAKAYLSMDYEQGPLDITAKLVWTGPMNLRKFHADDSGVQERYNFDGSRKRDKSPGFVTLDVRGEYAVSKIVSLYAGADNLTDYKQSDKESSLFVDAEGAPDVTHLWGPNRGRYVYAGVKLSF</sequence>
<keyword evidence="9 10" id="KW-0998">Cell outer membrane</keyword>
<gene>
    <name evidence="15" type="ORF">HNP55_001175</name>
</gene>
<dbReference type="GO" id="GO:0015344">
    <property type="term" value="F:siderophore uptake transmembrane transporter activity"/>
    <property type="evidence" value="ECO:0007669"/>
    <property type="project" value="TreeGrafter"/>
</dbReference>
<evidence type="ECO:0000256" key="7">
    <source>
        <dbReference type="ARBA" id="ARBA00023136"/>
    </source>
</evidence>
<dbReference type="InterPro" id="IPR037066">
    <property type="entry name" value="Plug_dom_sf"/>
</dbReference>
<accession>A0A840L354</accession>
<keyword evidence="5 10" id="KW-0812">Transmembrane</keyword>
<dbReference type="PANTHER" id="PTHR30069:SF57">
    <property type="entry name" value="TONB-DEPENDENT RECEPTOR"/>
    <property type="match status" value="1"/>
</dbReference>
<evidence type="ECO:0000256" key="6">
    <source>
        <dbReference type="ARBA" id="ARBA00023077"/>
    </source>
</evidence>